<dbReference type="NCBIfam" id="TIGR03026">
    <property type="entry name" value="NDP-sugDHase"/>
    <property type="match status" value="1"/>
</dbReference>
<dbReference type="InterPro" id="IPR008927">
    <property type="entry name" value="6-PGluconate_DH-like_C_sf"/>
</dbReference>
<evidence type="ECO:0000256" key="4">
    <source>
        <dbReference type="ARBA" id="ARBA00015132"/>
    </source>
</evidence>
<dbReference type="SMART" id="SM00984">
    <property type="entry name" value="UDPG_MGDP_dh_C"/>
    <property type="match status" value="1"/>
</dbReference>
<name>A0AAW5R385_9HYPH</name>
<dbReference type="EC" id="1.1.1.22" evidence="3 8"/>
<dbReference type="PIRSF" id="PIRSF500134">
    <property type="entry name" value="UDPglc_DH_bac"/>
    <property type="match status" value="1"/>
</dbReference>
<feature type="binding site" evidence="11">
    <location>
        <position position="88"/>
    </location>
    <ligand>
        <name>NAD(+)</name>
        <dbReference type="ChEBI" id="CHEBI:57540"/>
    </ligand>
</feature>
<dbReference type="SUPFAM" id="SSF52413">
    <property type="entry name" value="UDP-glucose/GDP-mannose dehydrogenase C-terminal domain"/>
    <property type="match status" value="1"/>
</dbReference>
<protein>
    <recommendedName>
        <fullName evidence="4 8">UDP-glucose 6-dehydrogenase</fullName>
        <ecNumber evidence="3 8">1.1.1.22</ecNumber>
    </recommendedName>
</protein>
<organism evidence="13 14">
    <name type="scientific">Microbaculum marinisediminis</name>
    <dbReference type="NCBI Taxonomy" id="2931392"/>
    <lineage>
        <taxon>Bacteria</taxon>
        <taxon>Pseudomonadati</taxon>
        <taxon>Pseudomonadota</taxon>
        <taxon>Alphaproteobacteria</taxon>
        <taxon>Hyphomicrobiales</taxon>
        <taxon>Tepidamorphaceae</taxon>
        <taxon>Microbaculum</taxon>
    </lineage>
</organism>
<dbReference type="InterPro" id="IPR014027">
    <property type="entry name" value="UDP-Glc/GDP-Man_DH_C"/>
</dbReference>
<evidence type="ECO:0000256" key="8">
    <source>
        <dbReference type="PIRNR" id="PIRNR000124"/>
    </source>
</evidence>
<gene>
    <name evidence="13" type="ORF">MUB46_23005</name>
</gene>
<comment type="pathway">
    <text evidence="1">Nucleotide-sugar biosynthesis; UDP-alpha-D-glucuronate biosynthesis; UDP-alpha-D-glucuronate from UDP-alpha-D-glucose: step 1/1.</text>
</comment>
<evidence type="ECO:0000256" key="2">
    <source>
        <dbReference type="ARBA" id="ARBA00006601"/>
    </source>
</evidence>
<dbReference type="Proteomes" id="UP001320898">
    <property type="component" value="Unassembled WGS sequence"/>
</dbReference>
<evidence type="ECO:0000256" key="10">
    <source>
        <dbReference type="PIRSR" id="PIRSR500134-2"/>
    </source>
</evidence>
<dbReference type="Pfam" id="PF03720">
    <property type="entry name" value="UDPG_MGDP_dh_C"/>
    <property type="match status" value="1"/>
</dbReference>
<dbReference type="PIRSF" id="PIRSF000124">
    <property type="entry name" value="UDPglc_GDPman_dh"/>
    <property type="match status" value="1"/>
</dbReference>
<evidence type="ECO:0000259" key="12">
    <source>
        <dbReference type="SMART" id="SM00984"/>
    </source>
</evidence>
<dbReference type="RefSeq" id="WP_261618322.1">
    <property type="nucleotide sequence ID" value="NZ_JALIDZ010000014.1"/>
</dbReference>
<dbReference type="InterPro" id="IPR028357">
    <property type="entry name" value="UDPglc_DH_bac"/>
</dbReference>
<evidence type="ECO:0000256" key="7">
    <source>
        <dbReference type="ARBA" id="ARBA00047473"/>
    </source>
</evidence>
<evidence type="ECO:0000256" key="5">
    <source>
        <dbReference type="ARBA" id="ARBA00023002"/>
    </source>
</evidence>
<evidence type="ECO:0000313" key="13">
    <source>
        <dbReference type="EMBL" id="MCT8974736.1"/>
    </source>
</evidence>
<dbReference type="AlphaFoldDB" id="A0AAW5R385"/>
<dbReference type="PANTHER" id="PTHR43750">
    <property type="entry name" value="UDP-GLUCOSE 6-DEHYDROGENASE TUAD"/>
    <property type="match status" value="1"/>
</dbReference>
<comment type="catalytic activity">
    <reaction evidence="7 8">
        <text>UDP-alpha-D-glucose + 2 NAD(+) + H2O = UDP-alpha-D-glucuronate + 2 NADH + 3 H(+)</text>
        <dbReference type="Rhea" id="RHEA:23596"/>
        <dbReference type="ChEBI" id="CHEBI:15377"/>
        <dbReference type="ChEBI" id="CHEBI:15378"/>
        <dbReference type="ChEBI" id="CHEBI:57540"/>
        <dbReference type="ChEBI" id="CHEBI:57945"/>
        <dbReference type="ChEBI" id="CHEBI:58052"/>
        <dbReference type="ChEBI" id="CHEBI:58885"/>
        <dbReference type="EC" id="1.1.1.22"/>
    </reaction>
</comment>
<dbReference type="GO" id="GO:0000271">
    <property type="term" value="P:polysaccharide biosynthetic process"/>
    <property type="evidence" value="ECO:0007669"/>
    <property type="project" value="InterPro"/>
</dbReference>
<keyword evidence="14" id="KW-1185">Reference proteome</keyword>
<feature type="binding site" evidence="11">
    <location>
        <position position="268"/>
    </location>
    <ligand>
        <name>NAD(+)</name>
        <dbReference type="ChEBI" id="CHEBI:57540"/>
    </ligand>
</feature>
<evidence type="ECO:0000256" key="3">
    <source>
        <dbReference type="ARBA" id="ARBA00012954"/>
    </source>
</evidence>
<dbReference type="EMBL" id="JALIDZ010000014">
    <property type="protein sequence ID" value="MCT8974736.1"/>
    <property type="molecule type" value="Genomic_DNA"/>
</dbReference>
<dbReference type="PANTHER" id="PTHR43750:SF3">
    <property type="entry name" value="UDP-GLUCOSE 6-DEHYDROGENASE TUAD"/>
    <property type="match status" value="1"/>
</dbReference>
<dbReference type="GO" id="GO:0003979">
    <property type="term" value="F:UDP-glucose 6-dehydrogenase activity"/>
    <property type="evidence" value="ECO:0007669"/>
    <property type="project" value="UniProtKB-EC"/>
</dbReference>
<comment type="caution">
    <text evidence="13">The sequence shown here is derived from an EMBL/GenBank/DDBJ whole genome shotgun (WGS) entry which is preliminary data.</text>
</comment>
<feature type="binding site" evidence="11">
    <location>
        <position position="157"/>
    </location>
    <ligand>
        <name>NAD(+)</name>
        <dbReference type="ChEBI" id="CHEBI:57540"/>
    </ligand>
</feature>
<feature type="binding site" evidence="11">
    <location>
        <position position="332"/>
    </location>
    <ligand>
        <name>NAD(+)</name>
        <dbReference type="ChEBI" id="CHEBI:57540"/>
    </ligand>
</feature>
<feature type="binding site" evidence="10">
    <location>
        <position position="209"/>
    </location>
    <ligand>
        <name>substrate</name>
    </ligand>
</feature>
<reference evidence="13 14" key="1">
    <citation type="submission" date="2022-04" db="EMBL/GenBank/DDBJ databases">
        <authorList>
            <person name="Ye Y.-Q."/>
            <person name="Du Z.-J."/>
        </authorList>
    </citation>
    <scope>NUCLEOTIDE SEQUENCE [LARGE SCALE GENOMIC DNA]</scope>
    <source>
        <strain evidence="13 14">A6E488</strain>
    </source>
</reference>
<dbReference type="InterPro" id="IPR036291">
    <property type="entry name" value="NAD(P)-bd_dom_sf"/>
</dbReference>
<accession>A0AAW5R385</accession>
<feature type="binding site" evidence="10">
    <location>
        <position position="262"/>
    </location>
    <ligand>
        <name>substrate</name>
    </ligand>
</feature>
<feature type="domain" description="UDP-glucose/GDP-mannose dehydrogenase C-terminal" evidence="12">
    <location>
        <begin position="318"/>
        <end position="419"/>
    </location>
</feature>
<dbReference type="GO" id="GO:0051287">
    <property type="term" value="F:NAD binding"/>
    <property type="evidence" value="ECO:0007669"/>
    <property type="project" value="InterPro"/>
</dbReference>
<keyword evidence="6 8" id="KW-0520">NAD</keyword>
<keyword evidence="5 8" id="KW-0560">Oxidoreductase</keyword>
<feature type="binding site" evidence="10">
    <location>
        <position position="325"/>
    </location>
    <ligand>
        <name>substrate</name>
    </ligand>
</feature>
<evidence type="ECO:0000313" key="14">
    <source>
        <dbReference type="Proteomes" id="UP001320898"/>
    </source>
</evidence>
<feature type="binding site" evidence="10">
    <location>
        <begin position="254"/>
        <end position="258"/>
    </location>
    <ligand>
        <name>substrate</name>
    </ligand>
</feature>
<feature type="binding site" evidence="10">
    <location>
        <begin position="154"/>
        <end position="157"/>
    </location>
    <ligand>
        <name>substrate</name>
    </ligand>
</feature>
<dbReference type="InterPro" id="IPR036220">
    <property type="entry name" value="UDP-Glc/GDP-Man_DH_C_sf"/>
</dbReference>
<evidence type="ECO:0000256" key="11">
    <source>
        <dbReference type="PIRSR" id="PIRSR500134-3"/>
    </source>
</evidence>
<dbReference type="Pfam" id="PF00984">
    <property type="entry name" value="UDPG_MGDP_dh"/>
    <property type="match status" value="1"/>
</dbReference>
<feature type="binding site" evidence="11">
    <location>
        <position position="32"/>
    </location>
    <ligand>
        <name>NAD(+)</name>
        <dbReference type="ChEBI" id="CHEBI:57540"/>
    </ligand>
</feature>
<dbReference type="Gene3D" id="1.20.5.100">
    <property type="entry name" value="Cytochrome c1, transmembrane anchor, C-terminal"/>
    <property type="match status" value="1"/>
</dbReference>
<dbReference type="Pfam" id="PF03721">
    <property type="entry name" value="UDPG_MGDP_dh_N"/>
    <property type="match status" value="1"/>
</dbReference>
<feature type="binding site" evidence="11">
    <location>
        <position position="37"/>
    </location>
    <ligand>
        <name>NAD(+)</name>
        <dbReference type="ChEBI" id="CHEBI:57540"/>
    </ligand>
</feature>
<dbReference type="InterPro" id="IPR001732">
    <property type="entry name" value="UDP-Glc/GDP-Man_DH_N"/>
</dbReference>
<evidence type="ECO:0000256" key="9">
    <source>
        <dbReference type="PIRSR" id="PIRSR500134-1"/>
    </source>
</evidence>
<evidence type="ECO:0000256" key="6">
    <source>
        <dbReference type="ARBA" id="ARBA00023027"/>
    </source>
</evidence>
<dbReference type="SUPFAM" id="SSF51735">
    <property type="entry name" value="NAD(P)-binding Rossmann-fold domains"/>
    <property type="match status" value="1"/>
</dbReference>
<proteinExistence type="inferred from homology"/>
<dbReference type="InterPro" id="IPR017476">
    <property type="entry name" value="UDP-Glc/GDP-Man"/>
</dbReference>
<dbReference type="InterPro" id="IPR014026">
    <property type="entry name" value="UDP-Glc/GDP-Man_DH_dimer"/>
</dbReference>
<feature type="active site" description="Nucleophile" evidence="9">
    <location>
        <position position="265"/>
    </location>
</feature>
<evidence type="ECO:0000256" key="1">
    <source>
        <dbReference type="ARBA" id="ARBA00004701"/>
    </source>
</evidence>
<dbReference type="SUPFAM" id="SSF48179">
    <property type="entry name" value="6-phosphogluconate dehydrogenase C-terminal domain-like"/>
    <property type="match status" value="1"/>
</dbReference>
<dbReference type="Gene3D" id="3.40.50.720">
    <property type="entry name" value="NAD(P)-binding Rossmann-like Domain"/>
    <property type="match status" value="2"/>
</dbReference>
<comment type="similarity">
    <text evidence="2 8">Belongs to the UDP-glucose/GDP-mannose dehydrogenase family.</text>
</comment>
<feature type="binding site" evidence="11">
    <location>
        <position position="124"/>
    </location>
    <ligand>
        <name>NAD(+)</name>
        <dbReference type="ChEBI" id="CHEBI:57540"/>
    </ligand>
</feature>
<sequence>MTQRIAVVGTGYVGLVCGACFAKLGHSVVCVDRDADKVKALQSGVVTIFEPGLETLVFDQMSAGRLSFTTDTAAAVRGADLVFVAVGTPPEPKTGNPDLTAVLAVTDAVADAAEGFTLLVTKSTVPVGTARRIESRIAGRRAGVDIAVASNPEFLREGAAVADFLEAERIVVGTRDKRALEALKAVYAPLIEKGSVLVATTPETSELVKHASNAFLSTKIAFINEMARLCEKVGADVEMVAHGMGLDARIGPEFLKPGPGYGGSCFPKDALALVNAARDAGSPLSIVETVLAANQWHKHAMVTKIGDVVGGLDGKRIGVLGIAFKSGTDDVREAPSLTIIAELVKGGAIVTAYDPEAMDNARPLLNGISYADDALGVADQADAVVILTEWPEFRTLDFAAMRARMRRPALIDLRNVVKPETARAAGLVLYPLGKPPRA</sequence>